<dbReference type="RefSeq" id="XP_066072299.1">
    <property type="nucleotide sequence ID" value="XM_066216202.1"/>
</dbReference>
<dbReference type="SUPFAM" id="SSF69618">
    <property type="entry name" value="HemD-like"/>
    <property type="match status" value="1"/>
</dbReference>
<feature type="region of interest" description="Disordered" evidence="1">
    <location>
        <begin position="83"/>
        <end position="109"/>
    </location>
</feature>
<evidence type="ECO:0000256" key="1">
    <source>
        <dbReference type="SAM" id="MobiDB-lite"/>
    </source>
</evidence>
<dbReference type="InterPro" id="IPR036108">
    <property type="entry name" value="4pyrrol_syn_uPrphyn_synt_sf"/>
</dbReference>
<organism evidence="3 4">
    <name type="scientific">Kwoniella dendrophila CBS 6074</name>
    <dbReference type="NCBI Taxonomy" id="1295534"/>
    <lineage>
        <taxon>Eukaryota</taxon>
        <taxon>Fungi</taxon>
        <taxon>Dikarya</taxon>
        <taxon>Basidiomycota</taxon>
        <taxon>Agaricomycotina</taxon>
        <taxon>Tremellomycetes</taxon>
        <taxon>Tremellales</taxon>
        <taxon>Cryptococcaceae</taxon>
        <taxon>Kwoniella</taxon>
    </lineage>
</organism>
<dbReference type="GO" id="GO:0004852">
    <property type="term" value="F:uroporphyrinogen-III synthase activity"/>
    <property type="evidence" value="ECO:0007669"/>
    <property type="project" value="InterPro"/>
</dbReference>
<sequence>MLSKKPIILFKTPSPSSALDPYNKILSSTSYDPTFIPVLEETYSIDDLQPILKAGPSRYEGVIITSRRGAEGWNRAVNHHVSLHASRKGKEKQKEINDNEDDDQGNWSNIPLFTVGTASTDHINRSQLPVEYTPHPVQYHDGIPPKSAIHLIPYILNKPPRIKDQGGYKPYLFVRGDKSTDLLQDQLKENQREIEEIMVYKTSPRNDIIENLRLLQSDKLSKGSDADPDADTDTDTDRIKLEKGWLCFFSPSGAEVVVPLLGMNGENADGLPENNDDQKAWNGPIGGLDEHNGNDHKQAESNWDGWKIFVIGETTRKWFEEKGLKVDAVADQPNPEGLLECIQAFDTSFIKV</sequence>
<feature type="domain" description="Tetrapyrrole biosynthesis uroporphyrinogen III synthase" evidence="2">
    <location>
        <begin position="22"/>
        <end position="265"/>
    </location>
</feature>
<name>A0AAX4JKL5_9TREE</name>
<keyword evidence="4" id="KW-1185">Reference proteome</keyword>
<dbReference type="InterPro" id="IPR003754">
    <property type="entry name" value="4pyrrol_synth_uPrphyn_synth"/>
</dbReference>
<dbReference type="PANTHER" id="PTHR12390:SF0">
    <property type="entry name" value="UROPORPHYRINOGEN-III SYNTHASE"/>
    <property type="match status" value="1"/>
</dbReference>
<dbReference type="EMBL" id="CP144098">
    <property type="protein sequence ID" value="WWC85536.1"/>
    <property type="molecule type" value="Genomic_DNA"/>
</dbReference>
<accession>A0AAX4JKL5</accession>
<dbReference type="Proteomes" id="UP001355207">
    <property type="component" value="Chromosome 1"/>
</dbReference>
<dbReference type="GO" id="GO:0006780">
    <property type="term" value="P:uroporphyrinogen III biosynthetic process"/>
    <property type="evidence" value="ECO:0007669"/>
    <property type="project" value="InterPro"/>
</dbReference>
<proteinExistence type="predicted"/>
<evidence type="ECO:0000313" key="4">
    <source>
        <dbReference type="Proteomes" id="UP001355207"/>
    </source>
</evidence>
<evidence type="ECO:0000259" key="2">
    <source>
        <dbReference type="Pfam" id="PF02602"/>
    </source>
</evidence>
<dbReference type="Pfam" id="PF02602">
    <property type="entry name" value="HEM4"/>
    <property type="match status" value="1"/>
</dbReference>
<protein>
    <recommendedName>
        <fullName evidence="2">Tetrapyrrole biosynthesis uroporphyrinogen III synthase domain-containing protein</fullName>
    </recommendedName>
</protein>
<dbReference type="AlphaFoldDB" id="A0AAX4JKL5"/>
<dbReference type="Gene3D" id="3.40.50.10090">
    <property type="match status" value="2"/>
</dbReference>
<dbReference type="GeneID" id="91091072"/>
<gene>
    <name evidence="3" type="ORF">L201_000400</name>
</gene>
<dbReference type="PANTHER" id="PTHR12390">
    <property type="entry name" value="UROPORPHYRINOGEN III SYNTHASE"/>
    <property type="match status" value="1"/>
</dbReference>
<reference evidence="3 4" key="1">
    <citation type="submission" date="2024-01" db="EMBL/GenBank/DDBJ databases">
        <title>Comparative genomics of Cryptococcus and Kwoniella reveals pathogenesis evolution and contrasting modes of karyotype evolution via chromosome fusion or intercentromeric recombination.</title>
        <authorList>
            <person name="Coelho M.A."/>
            <person name="David-Palma M."/>
            <person name="Shea T."/>
            <person name="Bowers K."/>
            <person name="McGinley-Smith S."/>
            <person name="Mohammad A.W."/>
            <person name="Gnirke A."/>
            <person name="Yurkov A.M."/>
            <person name="Nowrousian M."/>
            <person name="Sun S."/>
            <person name="Cuomo C.A."/>
            <person name="Heitman J."/>
        </authorList>
    </citation>
    <scope>NUCLEOTIDE SEQUENCE [LARGE SCALE GENOMIC DNA]</scope>
    <source>
        <strain evidence="3 4">CBS 6074</strain>
    </source>
</reference>
<dbReference type="InterPro" id="IPR039793">
    <property type="entry name" value="UROS/Hem4"/>
</dbReference>
<dbReference type="CDD" id="cd06578">
    <property type="entry name" value="HemD"/>
    <property type="match status" value="1"/>
</dbReference>
<dbReference type="GO" id="GO:0005829">
    <property type="term" value="C:cytosol"/>
    <property type="evidence" value="ECO:0007669"/>
    <property type="project" value="TreeGrafter"/>
</dbReference>
<evidence type="ECO:0000313" key="3">
    <source>
        <dbReference type="EMBL" id="WWC85536.1"/>
    </source>
</evidence>